<dbReference type="eggNOG" id="ENOG502QPW5">
    <property type="taxonomic scope" value="Eukaryota"/>
</dbReference>
<dbReference type="KEGG" id="mbe:MBM_07750"/>
<evidence type="ECO:0000256" key="2">
    <source>
        <dbReference type="SAM" id="Phobius"/>
    </source>
</evidence>
<feature type="transmembrane region" description="Helical" evidence="2">
    <location>
        <begin position="15"/>
        <end position="39"/>
    </location>
</feature>
<feature type="region of interest" description="Disordered" evidence="1">
    <location>
        <begin position="189"/>
        <end position="264"/>
    </location>
</feature>
<keyword evidence="4" id="KW-1185">Reference proteome</keyword>
<feature type="transmembrane region" description="Helical" evidence="2">
    <location>
        <begin position="153"/>
        <end position="174"/>
    </location>
</feature>
<gene>
    <name evidence="3" type="ORF">MBM_07750</name>
</gene>
<evidence type="ECO:0000256" key="1">
    <source>
        <dbReference type="SAM" id="MobiDB-lite"/>
    </source>
</evidence>
<evidence type="ECO:0000313" key="3">
    <source>
        <dbReference type="EMBL" id="EKD14073.1"/>
    </source>
</evidence>
<evidence type="ECO:0000313" key="4">
    <source>
        <dbReference type="Proteomes" id="UP000006753"/>
    </source>
</evidence>
<organism evidence="3 4">
    <name type="scientific">Marssonina brunnea f. sp. multigermtubi (strain MB_m1)</name>
    <name type="common">Marssonina leaf spot fungus</name>
    <dbReference type="NCBI Taxonomy" id="1072389"/>
    <lineage>
        <taxon>Eukaryota</taxon>
        <taxon>Fungi</taxon>
        <taxon>Dikarya</taxon>
        <taxon>Ascomycota</taxon>
        <taxon>Pezizomycotina</taxon>
        <taxon>Leotiomycetes</taxon>
        <taxon>Helotiales</taxon>
        <taxon>Drepanopezizaceae</taxon>
        <taxon>Drepanopeziza</taxon>
    </lineage>
</organism>
<reference evidence="3 4" key="1">
    <citation type="journal article" date="2012" name="BMC Genomics">
        <title>Sequencing the genome of Marssonina brunnea reveals fungus-poplar co-evolution.</title>
        <authorList>
            <person name="Zhu S."/>
            <person name="Cao Y.-Z."/>
            <person name="Jiang C."/>
            <person name="Tan B.-Y."/>
            <person name="Wang Z."/>
            <person name="Feng S."/>
            <person name="Zhang L."/>
            <person name="Su X.-H."/>
            <person name="Brejova B."/>
            <person name="Vinar T."/>
            <person name="Xu M."/>
            <person name="Wang M.-X."/>
            <person name="Zhang S.-G."/>
            <person name="Huang M.-R."/>
            <person name="Wu R."/>
            <person name="Zhou Y."/>
        </authorList>
    </citation>
    <scope>NUCLEOTIDE SEQUENCE [LARGE SCALE GENOMIC DNA]</scope>
    <source>
        <strain evidence="3 4">MB_m1</strain>
    </source>
</reference>
<dbReference type="GeneID" id="18763685"/>
<name>K1WZL5_MARBU</name>
<dbReference type="OMA" id="MMILWLA"/>
<dbReference type="OrthoDB" id="5325022at2759"/>
<keyword evidence="2" id="KW-0812">Transmembrane</keyword>
<dbReference type="Proteomes" id="UP000006753">
    <property type="component" value="Unassembled WGS sequence"/>
</dbReference>
<feature type="compositionally biased region" description="Low complexity" evidence="1">
    <location>
        <begin position="202"/>
        <end position="237"/>
    </location>
</feature>
<accession>K1WZL5</accession>
<protein>
    <recommendedName>
        <fullName evidence="5">MARVEL domain-containing protein</fullName>
    </recommendedName>
</protein>
<keyword evidence="2" id="KW-0472">Membrane</keyword>
<proteinExistence type="predicted"/>
<sequence>MEAVIERARTTRQPIWVPIVHGVQVLLSLAIIGLSGWLIHGKYFNEIGYDIFCVILTWIVVVCLFMAAYLPFLAALNHAVILTMVNAVMAIFWLAAMAATAHLRSKFKYNVTVYGCYDDGSSIDSSTCVVGKRELEKRDGAVATKTGLRAMSAIAGLSGLMMLLFIATLAYAVITLVKGRSDSTIVAHAPQKQSEAYPMSAPQQPQQQFASVKQQEQQQQQQAYVPPPQHQQYVQPAYSPPPQTQQMPGPPHGFQSELPSPTHQ</sequence>
<dbReference type="PANTHER" id="PTHR37451:SF4">
    <property type="entry name" value="MARVEL DOMAIN-CONTAINING PROTEIN"/>
    <property type="match status" value="1"/>
</dbReference>
<dbReference type="HOGENOM" id="CLU_055465_1_1_1"/>
<feature type="transmembrane region" description="Helical" evidence="2">
    <location>
        <begin position="78"/>
        <end position="99"/>
    </location>
</feature>
<dbReference type="EMBL" id="JH921447">
    <property type="protein sequence ID" value="EKD14073.1"/>
    <property type="molecule type" value="Genomic_DNA"/>
</dbReference>
<feature type="compositionally biased region" description="Pro residues" evidence="1">
    <location>
        <begin position="238"/>
        <end position="251"/>
    </location>
</feature>
<dbReference type="PANTHER" id="PTHR37451">
    <property type="entry name" value="MARVEL DOMAIN"/>
    <property type="match status" value="1"/>
</dbReference>
<evidence type="ECO:0008006" key="5">
    <source>
        <dbReference type="Google" id="ProtNLM"/>
    </source>
</evidence>
<feature type="transmembrane region" description="Helical" evidence="2">
    <location>
        <begin position="51"/>
        <end position="72"/>
    </location>
</feature>
<dbReference type="AlphaFoldDB" id="K1WZL5"/>
<dbReference type="InParanoid" id="K1WZL5"/>
<keyword evidence="2" id="KW-1133">Transmembrane helix</keyword>